<comment type="subunit">
    <text evidence="7">Part of the 50S ribosomal subunit.</text>
</comment>
<dbReference type="PANTHER" id="PTHR10746:SF6">
    <property type="entry name" value="LARGE RIBOSOMAL SUBUNIT PROTEIN UL4M"/>
    <property type="match status" value="1"/>
</dbReference>
<keyword evidence="3 7" id="KW-0694">RNA-binding</keyword>
<dbReference type="EMBL" id="CP076405">
    <property type="protein sequence ID" value="QWQ20623.2"/>
    <property type="molecule type" value="Genomic_DNA"/>
</dbReference>
<sequence length="208" mass="22861">MELVMKDAQSALTVSETTFGRDFNEALVHQVVVAYAAGARQGTRAQKTRAEVSGSGKKPWRQKGTGRARSGSVKSPIWRSGGVSFAAKPQDHSQKVNKKMYRGALKSILSELVRQDRLIVVEKFSVEAPKTKLLAQKLKDMALEDVLIITAELDENLFLAARNLYKVDVRDAAGIDPVSLIAFDKVVMTADAVKQVEEMLAWSVKNVC</sequence>
<evidence type="ECO:0000256" key="1">
    <source>
        <dbReference type="ARBA" id="ARBA00010528"/>
    </source>
</evidence>
<dbReference type="SUPFAM" id="SSF52166">
    <property type="entry name" value="Ribosomal protein L4"/>
    <property type="match status" value="1"/>
</dbReference>
<dbReference type="NCBIfam" id="TIGR03953">
    <property type="entry name" value="rplD_bact"/>
    <property type="match status" value="1"/>
</dbReference>
<protein>
    <recommendedName>
        <fullName evidence="6 7">Large ribosomal subunit protein uL4</fullName>
    </recommendedName>
</protein>
<dbReference type="PANTHER" id="PTHR10746">
    <property type="entry name" value="50S RIBOSOMAL PROTEIN L4"/>
    <property type="match status" value="1"/>
</dbReference>
<reference evidence="9" key="1">
    <citation type="submission" date="2021-06" db="EMBL/GenBank/DDBJ databases">
        <title>Emergence of genetically related NDM-1-producing Providencia rettgeri strains in Argentina.</title>
        <authorList>
            <person name="Pasteran F."/>
            <person name="Meo A."/>
            <person name="Gomez S."/>
            <person name="Derdoy L."/>
            <person name="Albronoz E."/>
            <person name="Faccone D."/>
            <person name="Guerriero L."/>
            <person name="Archuby D."/>
            <person name="Tarzia A."/>
            <person name="Lopez M."/>
            <person name="Corso A."/>
        </authorList>
    </citation>
    <scope>NUCLEOTIDE SEQUENCE</scope>
    <source>
        <strain evidence="9">PreM15628</strain>
    </source>
</reference>
<accession>A0AAJ4NIW5</accession>
<comment type="similarity">
    <text evidence="1 7">Belongs to the universal ribosomal protein uL4 family.</text>
</comment>
<dbReference type="GO" id="GO:1990904">
    <property type="term" value="C:ribonucleoprotein complex"/>
    <property type="evidence" value="ECO:0007669"/>
    <property type="project" value="UniProtKB-KW"/>
</dbReference>
<dbReference type="FunFam" id="3.40.1370.10:FF:000001">
    <property type="entry name" value="50S ribosomal protein L4"/>
    <property type="match status" value="1"/>
</dbReference>
<dbReference type="Gene3D" id="3.40.1370.10">
    <property type="match status" value="1"/>
</dbReference>
<evidence type="ECO:0000313" key="10">
    <source>
        <dbReference type="Proteomes" id="UP000682358"/>
    </source>
</evidence>
<dbReference type="InterPro" id="IPR013005">
    <property type="entry name" value="Ribosomal_uL4-like"/>
</dbReference>
<evidence type="ECO:0000256" key="3">
    <source>
        <dbReference type="ARBA" id="ARBA00022884"/>
    </source>
</evidence>
<comment type="function">
    <text evidence="7">Forms part of the polypeptide exit tunnel.</text>
</comment>
<comment type="function">
    <text evidence="7">One of the primary rRNA binding proteins, this protein initially binds near the 5'-end of the 23S rRNA. It is important during the early stages of 50S assembly. It makes multiple contacts with different domains of the 23S rRNA in the assembled 50S subunit and ribosome.</text>
</comment>
<dbReference type="GO" id="GO:0003735">
    <property type="term" value="F:structural constituent of ribosome"/>
    <property type="evidence" value="ECO:0007669"/>
    <property type="project" value="InterPro"/>
</dbReference>
<proteinExistence type="inferred from homology"/>
<evidence type="ECO:0000256" key="7">
    <source>
        <dbReference type="HAMAP-Rule" id="MF_01328"/>
    </source>
</evidence>
<dbReference type="Proteomes" id="UP000682358">
    <property type="component" value="Chromosome"/>
</dbReference>
<keyword evidence="4 7" id="KW-0689">Ribosomal protein</keyword>
<gene>
    <name evidence="7 9" type="primary">rplD</name>
    <name evidence="9" type="ORF">KOF27_18985</name>
</gene>
<evidence type="ECO:0000256" key="8">
    <source>
        <dbReference type="SAM" id="MobiDB-lite"/>
    </source>
</evidence>
<feature type="region of interest" description="Disordered" evidence="8">
    <location>
        <begin position="44"/>
        <end position="74"/>
    </location>
</feature>
<dbReference type="AlphaFoldDB" id="A0AAJ4NIW5"/>
<keyword evidence="2 7" id="KW-0699">rRNA-binding</keyword>
<evidence type="ECO:0000256" key="4">
    <source>
        <dbReference type="ARBA" id="ARBA00022980"/>
    </source>
</evidence>
<dbReference type="Pfam" id="PF00573">
    <property type="entry name" value="Ribosomal_L4"/>
    <property type="match status" value="1"/>
</dbReference>
<evidence type="ECO:0000256" key="6">
    <source>
        <dbReference type="ARBA" id="ARBA00035244"/>
    </source>
</evidence>
<evidence type="ECO:0000256" key="5">
    <source>
        <dbReference type="ARBA" id="ARBA00023274"/>
    </source>
</evidence>
<keyword evidence="5 7" id="KW-0687">Ribonucleoprotein</keyword>
<dbReference type="InterPro" id="IPR023574">
    <property type="entry name" value="Ribosomal_uL4_dom_sf"/>
</dbReference>
<dbReference type="GO" id="GO:0019843">
    <property type="term" value="F:rRNA binding"/>
    <property type="evidence" value="ECO:0007669"/>
    <property type="project" value="UniProtKB-UniRule"/>
</dbReference>
<organism evidence="9 10">
    <name type="scientific">Providencia rettgeri</name>
    <dbReference type="NCBI Taxonomy" id="587"/>
    <lineage>
        <taxon>Bacteria</taxon>
        <taxon>Pseudomonadati</taxon>
        <taxon>Pseudomonadota</taxon>
        <taxon>Gammaproteobacteria</taxon>
        <taxon>Enterobacterales</taxon>
        <taxon>Morganellaceae</taxon>
        <taxon>Providencia</taxon>
    </lineage>
</organism>
<dbReference type="HAMAP" id="MF_01328_B">
    <property type="entry name" value="Ribosomal_uL4_B"/>
    <property type="match status" value="1"/>
</dbReference>
<dbReference type="GO" id="GO:0006412">
    <property type="term" value="P:translation"/>
    <property type="evidence" value="ECO:0007669"/>
    <property type="project" value="UniProtKB-UniRule"/>
</dbReference>
<evidence type="ECO:0000313" key="9">
    <source>
        <dbReference type="EMBL" id="QWQ20623.2"/>
    </source>
</evidence>
<name>A0AAJ4NIW5_PRORE</name>
<dbReference type="InterPro" id="IPR002136">
    <property type="entry name" value="Ribosomal_uL4"/>
</dbReference>
<dbReference type="GO" id="GO:0005840">
    <property type="term" value="C:ribosome"/>
    <property type="evidence" value="ECO:0007669"/>
    <property type="project" value="UniProtKB-KW"/>
</dbReference>
<evidence type="ECO:0000256" key="2">
    <source>
        <dbReference type="ARBA" id="ARBA00022730"/>
    </source>
</evidence>